<accession>A0A3S3P6A6</accession>
<evidence type="ECO:0008006" key="3">
    <source>
        <dbReference type="Google" id="ProtNLM"/>
    </source>
</evidence>
<proteinExistence type="predicted"/>
<gene>
    <name evidence="1" type="ORF">D8Y23_03515</name>
</gene>
<protein>
    <recommendedName>
        <fullName evidence="3">NTP pyrophosphohydrolase</fullName>
    </recommendedName>
</protein>
<dbReference type="Proteomes" id="UP000285970">
    <property type="component" value="Unassembled WGS sequence"/>
</dbReference>
<evidence type="ECO:0000313" key="2">
    <source>
        <dbReference type="Proteomes" id="UP000285970"/>
    </source>
</evidence>
<organism evidence="1 2">
    <name type="scientific">Microbacterium enclense</name>
    <dbReference type="NCBI Taxonomy" id="993073"/>
    <lineage>
        <taxon>Bacteria</taxon>
        <taxon>Bacillati</taxon>
        <taxon>Actinomycetota</taxon>
        <taxon>Actinomycetes</taxon>
        <taxon>Micrococcales</taxon>
        <taxon>Microbacteriaceae</taxon>
        <taxon>Microbacterium</taxon>
    </lineage>
</organism>
<comment type="caution">
    <text evidence="1">The sequence shown here is derived from an EMBL/GenBank/DDBJ whole genome shotgun (WGS) entry which is preliminary data.</text>
</comment>
<dbReference type="RefSeq" id="WP_128216784.1">
    <property type="nucleotide sequence ID" value="NZ_RBZY01000008.1"/>
</dbReference>
<dbReference type="AlphaFoldDB" id="A0A3S3P6A6"/>
<name>A0A3S3P6A6_9MICO</name>
<sequence>MTTALPEVATATPGGGATVHIGGRVDVADRVFRKAAEQAAAEAIGVERSDVSVDIVASRDTVVVRVRTPFPVPPLDDTEAVRAATPVLEAARGIQHDLHDRLTRLFGREVSRVDLTIAGATTPKRRRVR</sequence>
<evidence type="ECO:0000313" key="1">
    <source>
        <dbReference type="EMBL" id="RWR21846.1"/>
    </source>
</evidence>
<dbReference type="EMBL" id="RBZY01000008">
    <property type="protein sequence ID" value="RWR21846.1"/>
    <property type="molecule type" value="Genomic_DNA"/>
</dbReference>
<reference evidence="1 2" key="1">
    <citation type="journal article" date="2018" name="Front. Microbiol.">
        <title>Novel Insights Into Bacterial Dimethylsulfoniopropionate Catabolism in the East China Sea.</title>
        <authorList>
            <person name="Liu J."/>
            <person name="Liu J."/>
            <person name="Zhang S.H."/>
            <person name="Liang J."/>
            <person name="Lin H."/>
            <person name="Song D."/>
            <person name="Yang G.P."/>
            <person name="Todd J.D."/>
            <person name="Zhang X.H."/>
        </authorList>
    </citation>
    <scope>NUCLEOTIDE SEQUENCE [LARGE SCALE GENOMIC DNA]</scope>
    <source>
        <strain evidence="1 2">ZYFD042</strain>
    </source>
</reference>
<dbReference type="OrthoDB" id="5119617at2"/>